<dbReference type="PROSITE" id="PS50893">
    <property type="entry name" value="ABC_TRANSPORTER_2"/>
    <property type="match status" value="1"/>
</dbReference>
<dbReference type="GO" id="GO:0016887">
    <property type="term" value="F:ATP hydrolysis activity"/>
    <property type="evidence" value="ECO:0007669"/>
    <property type="project" value="InterPro"/>
</dbReference>
<dbReference type="SUPFAM" id="SSF52540">
    <property type="entry name" value="P-loop containing nucleoside triphosphate hydrolases"/>
    <property type="match status" value="1"/>
</dbReference>
<name>A0A2Z2MF11_THEGO</name>
<evidence type="ECO:0000256" key="3">
    <source>
        <dbReference type="ARBA" id="ARBA00022741"/>
    </source>
</evidence>
<dbReference type="PROSITE" id="PS00211">
    <property type="entry name" value="ABC_TRANSPORTER_1"/>
    <property type="match status" value="1"/>
</dbReference>
<proteinExistence type="inferred from homology"/>
<dbReference type="InterPro" id="IPR003439">
    <property type="entry name" value="ABC_transporter-like_ATP-bd"/>
</dbReference>
<dbReference type="InterPro" id="IPR050153">
    <property type="entry name" value="Metal_Ion_Import_ABC"/>
</dbReference>
<dbReference type="CDD" id="cd03235">
    <property type="entry name" value="ABC_Metallic_Cations"/>
    <property type="match status" value="1"/>
</dbReference>
<dbReference type="SMART" id="SM00382">
    <property type="entry name" value="AAA"/>
    <property type="match status" value="1"/>
</dbReference>
<keyword evidence="4" id="KW-0067">ATP-binding</keyword>
<dbReference type="AlphaFoldDB" id="A0A2Z2MF11"/>
<dbReference type="GeneID" id="33332060"/>
<dbReference type="Gene3D" id="3.40.50.300">
    <property type="entry name" value="P-loop containing nucleotide triphosphate hydrolases"/>
    <property type="match status" value="1"/>
</dbReference>
<evidence type="ECO:0000259" key="5">
    <source>
        <dbReference type="PROSITE" id="PS50893"/>
    </source>
</evidence>
<evidence type="ECO:0000256" key="2">
    <source>
        <dbReference type="ARBA" id="ARBA00022448"/>
    </source>
</evidence>
<dbReference type="Pfam" id="PF00005">
    <property type="entry name" value="ABC_tran"/>
    <property type="match status" value="1"/>
</dbReference>
<dbReference type="KEGG" id="tgg:A3K92_05875"/>
<dbReference type="InterPro" id="IPR027417">
    <property type="entry name" value="P-loop_NTPase"/>
</dbReference>
<keyword evidence="3" id="KW-0547">Nucleotide-binding</keyword>
<evidence type="ECO:0000313" key="7">
    <source>
        <dbReference type="Proteomes" id="UP000250134"/>
    </source>
</evidence>
<dbReference type="Proteomes" id="UP000250134">
    <property type="component" value="Chromosome"/>
</dbReference>
<keyword evidence="7" id="KW-1185">Reference proteome</keyword>
<dbReference type="GO" id="GO:0005524">
    <property type="term" value="F:ATP binding"/>
    <property type="evidence" value="ECO:0007669"/>
    <property type="project" value="UniProtKB-KW"/>
</dbReference>
<dbReference type="InterPro" id="IPR017871">
    <property type="entry name" value="ABC_transporter-like_CS"/>
</dbReference>
<organism evidence="6 7">
    <name type="scientific">Thermococcus gorgonarius</name>
    <dbReference type="NCBI Taxonomy" id="71997"/>
    <lineage>
        <taxon>Archaea</taxon>
        <taxon>Methanobacteriati</taxon>
        <taxon>Methanobacteriota</taxon>
        <taxon>Thermococci</taxon>
        <taxon>Thermococcales</taxon>
        <taxon>Thermococcaceae</taxon>
        <taxon>Thermococcus</taxon>
    </lineage>
</organism>
<dbReference type="PANTHER" id="PTHR42734:SF17">
    <property type="entry name" value="METAL TRANSPORT SYSTEM ATP-BINDING PROTEIN TM_0124-RELATED"/>
    <property type="match status" value="1"/>
</dbReference>
<reference evidence="6 7" key="1">
    <citation type="submission" date="2016-03" db="EMBL/GenBank/DDBJ databases">
        <title>Complete genome sequence of Thermococcus gorgonarius.</title>
        <authorList>
            <person name="Oger P.M."/>
        </authorList>
    </citation>
    <scope>NUCLEOTIDE SEQUENCE [LARGE SCALE GENOMIC DNA]</scope>
    <source>
        <strain evidence="6 7">W-12</strain>
    </source>
</reference>
<feature type="domain" description="ABC transporter" evidence="5">
    <location>
        <begin position="10"/>
        <end position="244"/>
    </location>
</feature>
<dbReference type="OrthoDB" id="24644at2157"/>
<keyword evidence="2" id="KW-0813">Transport</keyword>
<dbReference type="InterPro" id="IPR003593">
    <property type="entry name" value="AAA+_ATPase"/>
</dbReference>
<gene>
    <name evidence="6" type="ORF">A3K92_05875</name>
</gene>
<evidence type="ECO:0000256" key="4">
    <source>
        <dbReference type="ARBA" id="ARBA00022840"/>
    </source>
</evidence>
<dbReference type="PANTHER" id="PTHR42734">
    <property type="entry name" value="METAL TRANSPORT SYSTEM ATP-BINDING PROTEIN TM_0124-RELATED"/>
    <property type="match status" value="1"/>
</dbReference>
<accession>A0A2Z2MF11</accession>
<dbReference type="EMBL" id="CP014855">
    <property type="protein sequence ID" value="ASJ01041.1"/>
    <property type="molecule type" value="Genomic_DNA"/>
</dbReference>
<comment type="similarity">
    <text evidence="1">Belongs to the ABC transporter superfamily.</text>
</comment>
<evidence type="ECO:0000313" key="6">
    <source>
        <dbReference type="EMBL" id="ASJ01041.1"/>
    </source>
</evidence>
<evidence type="ECO:0000256" key="1">
    <source>
        <dbReference type="ARBA" id="ARBA00005417"/>
    </source>
</evidence>
<dbReference type="RefSeq" id="WP_088885380.1">
    <property type="nucleotide sequence ID" value="NZ_CP014855.1"/>
</dbReference>
<protein>
    <submittedName>
        <fullName evidence="6">ABC transporter</fullName>
    </submittedName>
</protein>
<sequence>MSSQRTEKAVIARDLAIYYGSKPALEGVTFDLNAGETLLLLGPNGAGKTTLLKTIAGFHDKYEGVILVFGRKPEESRDFISYVPQSFSLNEKVPLSVIEVVAMGALYKSGIVHRKIPEEIIKKSEKALSFVGLEDIKDKPFKNLSGGQKQRVLLARALISDPKLLLLDEPLSALDPSARAEVASVLNKIKKKKGISMIITTHDINPLLEIGDWVMLINRRMIAFGPPDDALREEIIKTVYGPMAKVIKVEDKLYCLTGDFHIHLPGGKKP</sequence>